<feature type="compositionally biased region" description="Basic and acidic residues" evidence="1">
    <location>
        <begin position="85"/>
        <end position="98"/>
    </location>
</feature>
<dbReference type="EMBL" id="CM012442">
    <property type="protein sequence ID" value="RVE72130.1"/>
    <property type="molecule type" value="Genomic_DNA"/>
</dbReference>
<reference evidence="2 3" key="2">
    <citation type="submission" date="2019-01" db="EMBL/GenBank/DDBJ databases">
        <title>A chromosome length genome reference of the Java medaka (oryzias javanicus).</title>
        <authorList>
            <person name="Herpin A."/>
            <person name="Takehana Y."/>
            <person name="Naruse K."/>
            <person name="Ansai S."/>
            <person name="Kawaguchi M."/>
        </authorList>
    </citation>
    <scope>NUCLEOTIDE SEQUENCE [LARGE SCALE GENOMIC DNA]</scope>
    <source>
        <strain evidence="2">RS831</strain>
        <tissue evidence="2">Whole body</tissue>
    </source>
</reference>
<feature type="compositionally biased region" description="Polar residues" evidence="1">
    <location>
        <begin position="75"/>
        <end position="84"/>
    </location>
</feature>
<feature type="region of interest" description="Disordered" evidence="1">
    <location>
        <begin position="1"/>
        <end position="98"/>
    </location>
</feature>
<accession>A0A3S2MQW9</accession>
<evidence type="ECO:0000313" key="3">
    <source>
        <dbReference type="Proteomes" id="UP000283210"/>
    </source>
</evidence>
<evidence type="ECO:0000256" key="1">
    <source>
        <dbReference type="SAM" id="MobiDB-lite"/>
    </source>
</evidence>
<reference evidence="2 3" key="1">
    <citation type="submission" date="2018-11" db="EMBL/GenBank/DDBJ databases">
        <authorList>
            <person name="Lopez-Roques C."/>
            <person name="Donnadieu C."/>
            <person name="Bouchez O."/>
            <person name="Klopp C."/>
            <person name="Cabau C."/>
            <person name="Zahm M."/>
        </authorList>
    </citation>
    <scope>NUCLEOTIDE SEQUENCE [LARGE SCALE GENOMIC DNA]</scope>
    <source>
        <strain evidence="2">RS831</strain>
        <tissue evidence="2">Whole body</tissue>
    </source>
</reference>
<proteinExistence type="predicted"/>
<organism evidence="2 3">
    <name type="scientific">Oryzias javanicus</name>
    <name type="common">Javanese ricefish</name>
    <name type="synonym">Aplocheilus javanicus</name>
    <dbReference type="NCBI Taxonomy" id="123683"/>
    <lineage>
        <taxon>Eukaryota</taxon>
        <taxon>Metazoa</taxon>
        <taxon>Chordata</taxon>
        <taxon>Craniata</taxon>
        <taxon>Vertebrata</taxon>
        <taxon>Euteleostomi</taxon>
        <taxon>Actinopterygii</taxon>
        <taxon>Neopterygii</taxon>
        <taxon>Teleostei</taxon>
        <taxon>Neoteleostei</taxon>
        <taxon>Acanthomorphata</taxon>
        <taxon>Ovalentaria</taxon>
        <taxon>Atherinomorphae</taxon>
        <taxon>Beloniformes</taxon>
        <taxon>Adrianichthyidae</taxon>
        <taxon>Oryziinae</taxon>
        <taxon>Oryzias</taxon>
    </lineage>
</organism>
<sequence length="98" mass="10453">MGGSVTALERQQKSARVRQLERSGSEPAPAARAADTRTQVRRALAGAAESKEVREENPLRFRQSDSGFGGLHTSLLASSEPTGTENKDGKSLEQKDGS</sequence>
<name>A0A3S2MQW9_ORYJA</name>
<protein>
    <submittedName>
        <fullName evidence="2">Uncharacterized protein</fullName>
    </submittedName>
</protein>
<feature type="compositionally biased region" description="Basic and acidic residues" evidence="1">
    <location>
        <begin position="49"/>
        <end position="63"/>
    </location>
</feature>
<evidence type="ECO:0000313" key="2">
    <source>
        <dbReference type="EMBL" id="RVE72130.1"/>
    </source>
</evidence>
<dbReference type="Proteomes" id="UP000283210">
    <property type="component" value="Chromosome 6"/>
</dbReference>
<dbReference type="AlphaFoldDB" id="A0A3S2MQW9"/>
<gene>
    <name evidence="2" type="ORF">OJAV_G00058740</name>
</gene>
<keyword evidence="3" id="KW-1185">Reference proteome</keyword>
<feature type="compositionally biased region" description="Low complexity" evidence="1">
    <location>
        <begin position="27"/>
        <end position="37"/>
    </location>
</feature>